<evidence type="ECO:0000259" key="7">
    <source>
        <dbReference type="Pfam" id="PF00931"/>
    </source>
</evidence>
<evidence type="ECO:0000256" key="5">
    <source>
        <dbReference type="ARBA" id="ARBA00022821"/>
    </source>
</evidence>
<keyword evidence="4" id="KW-0547">Nucleotide-binding</keyword>
<keyword evidence="5" id="KW-0611">Plant defense</keyword>
<dbReference type="Proteomes" id="UP000032141">
    <property type="component" value="Chromosome C8"/>
</dbReference>
<dbReference type="PANTHER" id="PTHR33463:SF220">
    <property type="entry name" value="NB-ARC DOMAIN-CONTAINING PROTEIN"/>
    <property type="match status" value="1"/>
</dbReference>
<dbReference type="EnsemblPlants" id="Bo8g108360.1">
    <property type="protein sequence ID" value="Bo8g108360.1"/>
    <property type="gene ID" value="Bo8g108360"/>
</dbReference>
<dbReference type="eggNOG" id="KOG2772">
    <property type="taxonomic scope" value="Eukaryota"/>
</dbReference>
<dbReference type="Gene3D" id="1.10.10.10">
    <property type="entry name" value="Winged helix-like DNA-binding domain superfamily/Winged helix DNA-binding domain"/>
    <property type="match status" value="1"/>
</dbReference>
<feature type="domain" description="Disease resistance protein winged helix" evidence="8">
    <location>
        <begin position="287"/>
        <end position="347"/>
    </location>
</feature>
<dbReference type="InterPro" id="IPR058922">
    <property type="entry name" value="WHD_DRP"/>
</dbReference>
<evidence type="ECO:0000259" key="9">
    <source>
        <dbReference type="Pfam" id="PF23598"/>
    </source>
</evidence>
<dbReference type="OMA" id="DTHARLH"/>
<evidence type="ECO:0000256" key="3">
    <source>
        <dbReference type="ARBA" id="ARBA00022737"/>
    </source>
</evidence>
<dbReference type="Pfam" id="PF23598">
    <property type="entry name" value="LRR_14"/>
    <property type="match status" value="1"/>
</dbReference>
<evidence type="ECO:0000256" key="6">
    <source>
        <dbReference type="ARBA" id="ARBA00022840"/>
    </source>
</evidence>
<dbReference type="eggNOG" id="KOG4658">
    <property type="taxonomic scope" value="Eukaryota"/>
</dbReference>
<dbReference type="FunFam" id="3.40.50.300:FF:001091">
    <property type="entry name" value="Probable disease resistance protein At1g61300"/>
    <property type="match status" value="1"/>
</dbReference>
<evidence type="ECO:0000313" key="10">
    <source>
        <dbReference type="EnsemblPlants" id="Bo8g108360.1"/>
    </source>
</evidence>
<feature type="domain" description="NB-ARC" evidence="7">
    <location>
        <begin position="934"/>
        <end position="1000"/>
    </location>
</feature>
<keyword evidence="3" id="KW-0677">Repeat</keyword>
<dbReference type="Gene3D" id="3.40.50.300">
    <property type="entry name" value="P-loop containing nucleotide triphosphate hydrolases"/>
    <property type="match status" value="2"/>
</dbReference>
<evidence type="ECO:0000313" key="11">
    <source>
        <dbReference type="Proteomes" id="UP000032141"/>
    </source>
</evidence>
<feature type="domain" description="Disease resistance protein winged helix" evidence="8">
    <location>
        <begin position="1087"/>
        <end position="1154"/>
    </location>
</feature>
<dbReference type="Gene3D" id="1.10.8.430">
    <property type="entry name" value="Helical domain of apoptotic protease-activating factors"/>
    <property type="match status" value="2"/>
</dbReference>
<dbReference type="FunFam" id="1.10.8.430:FF:000003">
    <property type="entry name" value="Probable disease resistance protein At5g66910"/>
    <property type="match status" value="2"/>
</dbReference>
<dbReference type="PRINTS" id="PR00364">
    <property type="entry name" value="DISEASERSIST"/>
</dbReference>
<evidence type="ECO:0000259" key="8">
    <source>
        <dbReference type="Pfam" id="PF23559"/>
    </source>
</evidence>
<reference evidence="10 11" key="1">
    <citation type="journal article" date="2014" name="Genome Biol.">
        <title>Transcriptome and methylome profiling reveals relics of genome dominance in the mesopolyploid Brassica oleracea.</title>
        <authorList>
            <person name="Parkin I.A."/>
            <person name="Koh C."/>
            <person name="Tang H."/>
            <person name="Robinson S.J."/>
            <person name="Kagale S."/>
            <person name="Clarke W.E."/>
            <person name="Town C.D."/>
            <person name="Nixon J."/>
            <person name="Krishnakumar V."/>
            <person name="Bidwell S.L."/>
            <person name="Denoeud F."/>
            <person name="Belcram H."/>
            <person name="Links M.G."/>
            <person name="Just J."/>
            <person name="Clarke C."/>
            <person name="Bender T."/>
            <person name="Huebert T."/>
            <person name="Mason A.S."/>
            <person name="Pires J.C."/>
            <person name="Barker G."/>
            <person name="Moore J."/>
            <person name="Walley P.G."/>
            <person name="Manoli S."/>
            <person name="Batley J."/>
            <person name="Edwards D."/>
            <person name="Nelson M.N."/>
            <person name="Wang X."/>
            <person name="Paterson A.H."/>
            <person name="King G."/>
            <person name="Bancroft I."/>
            <person name="Chalhoub B."/>
            <person name="Sharpe A.G."/>
        </authorList>
    </citation>
    <scope>NUCLEOTIDE SEQUENCE</scope>
    <source>
        <strain evidence="10 11">cv. TO1000</strain>
    </source>
</reference>
<evidence type="ECO:0000256" key="2">
    <source>
        <dbReference type="ARBA" id="ARBA00022614"/>
    </source>
</evidence>
<accession>A0A0D3DXT6</accession>
<evidence type="ECO:0000256" key="4">
    <source>
        <dbReference type="ARBA" id="ARBA00022741"/>
    </source>
</evidence>
<dbReference type="InterPro" id="IPR042197">
    <property type="entry name" value="Apaf_helical"/>
</dbReference>
<proteinExistence type="inferred from homology"/>
<dbReference type="InterPro" id="IPR032675">
    <property type="entry name" value="LRR_dom_sf"/>
</dbReference>
<dbReference type="InterPro" id="IPR002182">
    <property type="entry name" value="NB-ARC"/>
</dbReference>
<feature type="domain" description="Disease resistance R13L4/SHOC-2-like LRR" evidence="9">
    <location>
        <begin position="1203"/>
        <end position="1501"/>
    </location>
</feature>
<dbReference type="SUPFAM" id="SSF52540">
    <property type="entry name" value="P-loop containing nucleoside triphosphate hydrolases"/>
    <property type="match status" value="2"/>
</dbReference>
<comment type="similarity">
    <text evidence="1">Belongs to the disease resistance NB-LRR family.</text>
</comment>
<dbReference type="InterPro" id="IPR027417">
    <property type="entry name" value="P-loop_NTPase"/>
</dbReference>
<dbReference type="Pfam" id="PF23559">
    <property type="entry name" value="WHD_DRP"/>
    <property type="match status" value="2"/>
</dbReference>
<dbReference type="PANTHER" id="PTHR33463">
    <property type="entry name" value="NB-ARC DOMAIN-CONTAINING PROTEIN-RELATED"/>
    <property type="match status" value="1"/>
</dbReference>
<keyword evidence="2" id="KW-0433">Leucine-rich repeat</keyword>
<dbReference type="GO" id="GO:0006952">
    <property type="term" value="P:defense response"/>
    <property type="evidence" value="ECO:0007669"/>
    <property type="project" value="UniProtKB-KW"/>
</dbReference>
<dbReference type="InterPro" id="IPR050905">
    <property type="entry name" value="Plant_NBS-LRR"/>
</dbReference>
<keyword evidence="6" id="KW-0067">ATP-binding</keyword>
<dbReference type="FunFam" id="1.10.10.10:FF:000322">
    <property type="entry name" value="Probable disease resistance protein At1g63360"/>
    <property type="match status" value="2"/>
</dbReference>
<organism evidence="10 11">
    <name type="scientific">Brassica oleracea var. oleracea</name>
    <dbReference type="NCBI Taxonomy" id="109376"/>
    <lineage>
        <taxon>Eukaryota</taxon>
        <taxon>Viridiplantae</taxon>
        <taxon>Streptophyta</taxon>
        <taxon>Embryophyta</taxon>
        <taxon>Tracheophyta</taxon>
        <taxon>Spermatophyta</taxon>
        <taxon>Magnoliopsida</taxon>
        <taxon>eudicotyledons</taxon>
        <taxon>Gunneridae</taxon>
        <taxon>Pentapetalae</taxon>
        <taxon>rosids</taxon>
        <taxon>malvids</taxon>
        <taxon>Brassicales</taxon>
        <taxon>Brassicaceae</taxon>
        <taxon>Brassiceae</taxon>
        <taxon>Brassica</taxon>
    </lineage>
</organism>
<dbReference type="Pfam" id="PF00931">
    <property type="entry name" value="NB-ARC"/>
    <property type="match status" value="2"/>
</dbReference>
<dbReference type="InterPro" id="IPR055414">
    <property type="entry name" value="LRR_R13L4/SHOC2-like"/>
</dbReference>
<reference evidence="10" key="2">
    <citation type="submission" date="2015-03" db="UniProtKB">
        <authorList>
            <consortium name="EnsemblPlants"/>
        </authorList>
    </citation>
    <scope>IDENTIFICATION</scope>
</reference>
<dbReference type="GO" id="GO:0005524">
    <property type="term" value="F:ATP binding"/>
    <property type="evidence" value="ECO:0007669"/>
    <property type="project" value="UniProtKB-KW"/>
</dbReference>
<dbReference type="SUPFAM" id="SSF52058">
    <property type="entry name" value="L domain-like"/>
    <property type="match status" value="2"/>
</dbReference>
<name>A0A0D3DXT6_BRAOL</name>
<sequence length="1581" mass="178397">MMLREVKDLLKPNGDFKAVAAEVVVTGCVVEERPLQPVIFGQETMLERAWKHLMDDETAIMGLCGMGGVGKTTLLTQINNKFREAVDGFQIVIWVVVSSDLRVHKIQDDIAKKLGLRGEEWDMKEEIDKVTDIHAKLKNKKFVLLLDDIWRKIDLTEIGVPFPTKENGCKVVFTTRSSEVCGRMGVDDPMEVQCLTDNEAWHLFEKKVGTLTLKSHPRIPEQARKVAGKCRGLPLALNVIGETMSSKRTIQEWQLAIQVLNSYAADFCGMVDQILPILKYSFDNLKEKEKLIDYWICEGFISENEDREGTVNQGYDIIGILVRACLLLEEGSNKSKVKMHDVVREMALWISSDLGDNREKCIVRAGVGLCEVPEVEKWSAVERMSLMNNKVEKISGSPNCPKLTTLFLQENRRLGSISGEFFMCMPKVVVLDLSHLPLCGLPEEISDWKELLLLKDLEVLTIEIESELVLEKLFFSHMGRRCIQKVVIIGIPEISVKGQLEEVVSREKADELQVQDIIPFGNLETLAMLNLPAVKSIYWAPLPFPCLREMTIDRCPSLAKLPLDSKSVAEVERFVIKCEAADWIERIEWEDKATRLRFLPSRRKKGRLKTVAAGFCLPLFPPLTSVSGDLFLFSISRSWYPSLLLYWARNHPRDTEIESAIKSGDDAGLALVKRSYSYIHKHGYKSKLMAAAVLQSLKDSPAFPDDEKYSFVRKLSPDTATHYNFTNKELIKWDHLSLASAIMGPCTRGAFVSWCGRMGGCISIQVSCDQVLNRVGSCFCGKGNHIGNLEKNLVDLEKSMGVLKARRDDVLTRVGARGRSKRSPKAKRSPEVENLKSSGVFGAVALKKPVVRCVVEERPLQAAIFGQGKMLETAWNRVMDDETGTMMGLYGMGGVGKTTLLTQISKRFRETAHGAQIIIWIVVSSDLRVEKIRDDIAEKKVDLTEIGVPFPTRENGCKVVFTTRSREVCGHMGVDDPMEVQCLTDNEAWDLFEKKVGPLTLKSHPSIPEQARKVAEKCCGLPLALNVIGETMSCKRTIQEWDLAVQVLNSYAADFSGMEDRILPILKYSYDNLKSEHIKSCFQYCSLFPEDYLIEKEKLIDYWICEGFISEKEDRERRVNQGYDIIDTLVRSCLLLEEENNKSKVKLHDVVREMSLWISSDFGENRENWIVRAGVGLCEVPKVEKWSAVEKMSLMINKIEEISGSPNFPKLTTLFLQENMPLASISGEFFKCMPKLVVLDLSENLGLNRLPEELSELNSLKYLDLSRTMILRLPVGLWKLKKLVHLYLEGMRDLLSMDGISKLSSLRTLKLLGCKQLRFDKSWKELVLLKHLEVLTIEIKSKLVLEKLFFSHMGRRCVEKVVIKGTWQESFGFLNFPTILPSLKGSCFLSLSSVAIKDCGLKDLKWLLFAPNLIHLALVNLMQLEEVVSIEEADEMQVQGIVLFGKLETLLMSDLPEVKSIYGTPLAFPCLREMDIEQCPKLGKLPLSSKSVAEVERFVIIYRSADWIERVNWEDEATRLRFLPSRRMKGRLKTVAVASLPSINFSLHASASSSSSSSPSSSSQFGLKTDDTMAVLALVLS</sequence>
<dbReference type="HOGENOM" id="CLU_240512_0_0_1"/>
<dbReference type="STRING" id="109376.A0A0D3DXT6"/>
<dbReference type="Gramene" id="Bo8g108360.1">
    <property type="protein sequence ID" value="Bo8g108360.1"/>
    <property type="gene ID" value="Bo8g108360"/>
</dbReference>
<protein>
    <recommendedName>
        <fullName evidence="12">NB-ARC domain-containing protein</fullName>
    </recommendedName>
</protein>
<dbReference type="GO" id="GO:0043531">
    <property type="term" value="F:ADP binding"/>
    <property type="evidence" value="ECO:0007669"/>
    <property type="project" value="InterPro"/>
</dbReference>
<dbReference type="InterPro" id="IPR036388">
    <property type="entry name" value="WH-like_DNA-bd_sf"/>
</dbReference>
<evidence type="ECO:0000256" key="1">
    <source>
        <dbReference type="ARBA" id="ARBA00008894"/>
    </source>
</evidence>
<evidence type="ECO:0008006" key="12">
    <source>
        <dbReference type="Google" id="ProtNLM"/>
    </source>
</evidence>
<feature type="domain" description="NB-ARC" evidence="7">
    <location>
        <begin position="42"/>
        <end position="211"/>
    </location>
</feature>
<dbReference type="Gene3D" id="3.80.10.10">
    <property type="entry name" value="Ribonuclease Inhibitor"/>
    <property type="match status" value="2"/>
</dbReference>
<keyword evidence="11" id="KW-1185">Reference proteome</keyword>